<proteinExistence type="predicted"/>
<evidence type="ECO:0000313" key="1">
    <source>
        <dbReference type="EMBL" id="WLQ57706.1"/>
    </source>
</evidence>
<gene>
    <name evidence="1" type="ORF">P8A19_20715</name>
</gene>
<evidence type="ECO:0000313" key="2">
    <source>
        <dbReference type="Proteomes" id="UP001235744"/>
    </source>
</evidence>
<name>A0ABY9IVK2_9ACTN</name>
<reference evidence="1 2" key="1">
    <citation type="submission" date="2023-03" db="EMBL/GenBank/DDBJ databases">
        <title>Isolation and description of six Streptomyces strains from soil environments, able to metabolize different microbial glucans.</title>
        <authorList>
            <person name="Widen T."/>
            <person name="Larsbrink J."/>
        </authorList>
    </citation>
    <scope>NUCLEOTIDE SEQUENCE [LARGE SCALE GENOMIC DNA]</scope>
    <source>
        <strain evidence="1 2">Alt2</strain>
    </source>
</reference>
<accession>A0ABY9IVK2</accession>
<dbReference type="Proteomes" id="UP001235744">
    <property type="component" value="Chromosome"/>
</dbReference>
<dbReference type="EMBL" id="CP120988">
    <property type="protein sequence ID" value="WLQ57706.1"/>
    <property type="molecule type" value="Genomic_DNA"/>
</dbReference>
<protein>
    <recommendedName>
        <fullName evidence="3">Barstar (barnase inhibitor) domain-containing protein</fullName>
    </recommendedName>
</protein>
<organism evidence="1 2">
    <name type="scientific">Streptomyces poriferorum</name>
    <dbReference type="NCBI Taxonomy" id="2798799"/>
    <lineage>
        <taxon>Bacteria</taxon>
        <taxon>Bacillati</taxon>
        <taxon>Actinomycetota</taxon>
        <taxon>Actinomycetes</taxon>
        <taxon>Kitasatosporales</taxon>
        <taxon>Streptomycetaceae</taxon>
        <taxon>Streptomyces</taxon>
    </lineage>
</organism>
<evidence type="ECO:0008006" key="3">
    <source>
        <dbReference type="Google" id="ProtNLM"/>
    </source>
</evidence>
<keyword evidence="2" id="KW-1185">Reference proteome</keyword>
<dbReference type="RefSeq" id="WP_306070851.1">
    <property type="nucleotide sequence ID" value="NZ_CP120988.1"/>
</dbReference>
<sequence length="208" mass="23251">MGADIHGFVECRSRWAEPEDAWSAAVDLDLLYLGRNYDAFGCLFGVRNHAGFAPLAAERGLPELISDAVRAEFDDWGSGAHSSSWIGWGEVKCVDWDEPGETTDRRIHEYEVVDGAWVLVSKAAWSARFAKAAGLPLHPPTGTVDYGGTDWPEGTEWRDGDRLYRVERMTRREAVPAEGEWKPVWSVMEALAAVHGDENVRLTVWFDN</sequence>